<dbReference type="RefSeq" id="WP_007310462.1">
    <property type="nucleotide sequence ID" value="NZ_AESD01000333.1"/>
</dbReference>
<keyword evidence="1" id="KW-0732">Signal</keyword>
<evidence type="ECO:0000313" key="3">
    <source>
        <dbReference type="Proteomes" id="UP000003477"/>
    </source>
</evidence>
<evidence type="ECO:0000313" key="2">
    <source>
        <dbReference type="EMBL" id="EHJ13106.1"/>
    </source>
</evidence>
<comment type="caution">
    <text evidence="2">The sequence shown here is derived from an EMBL/GenBank/DDBJ whole genome shotgun (WGS) entry which is preliminary data.</text>
</comment>
<accession>G5J3V7</accession>
<protein>
    <submittedName>
        <fullName evidence="2">Uncharacterized protein</fullName>
    </submittedName>
</protein>
<dbReference type="Gene3D" id="2.40.128.590">
    <property type="entry name" value="CpcT/CpeT domain"/>
    <property type="match status" value="1"/>
</dbReference>
<dbReference type="InterPro" id="IPR038672">
    <property type="entry name" value="CpcT/CpeT_sf"/>
</dbReference>
<sequence length="239" mass="25993">MFKLASIRLTVLLSIITLTPQSYAATMESVTILQQLEQVVKLFTGEFSNYPQFNNDNTVPLITMSNCSVDIIGGSFGSDTESIFLEQNFLTSPQPPRLRHYAFSAGTESINLSVRSFDSISGLGGLCNLAPSERSLLFSNINSESCDLELFRLLEPVRYSGTNSPDGCPAASNAFITVISTLSIQENKIESLDLGFVGENQIFGTPITFTPVNESSSVTGLITLFIMGTAFKIKKSTRV</sequence>
<feature type="chain" id="PRO_5003479193" evidence="1">
    <location>
        <begin position="25"/>
        <end position="239"/>
    </location>
</feature>
<reference evidence="2 3" key="1">
    <citation type="journal article" date="2011" name="Front. Microbiol.">
        <title>Two Strains of Crocosphaera watsonii with Highly Conserved Genomes are Distinguished by Strain-Specific Features.</title>
        <authorList>
            <person name="Bench S.R."/>
            <person name="Ilikchyan I.N."/>
            <person name="Tripp H.J."/>
            <person name="Zehr J.P."/>
        </authorList>
    </citation>
    <scope>NUCLEOTIDE SEQUENCE [LARGE SCALE GENOMIC DNA]</scope>
    <source>
        <strain evidence="2 3">WH 0003</strain>
    </source>
</reference>
<evidence type="ECO:0000256" key="1">
    <source>
        <dbReference type="SAM" id="SignalP"/>
    </source>
</evidence>
<name>G5J3V7_CROWT</name>
<dbReference type="Pfam" id="PF06206">
    <property type="entry name" value="CpeT"/>
    <property type="match status" value="1"/>
</dbReference>
<gene>
    <name evidence="2" type="ORF">CWATWH0003_2180</name>
</gene>
<dbReference type="AlphaFoldDB" id="G5J3V7"/>
<dbReference type="GeneID" id="88765898"/>
<dbReference type="EMBL" id="AESD01000333">
    <property type="protein sequence ID" value="EHJ13106.1"/>
    <property type="molecule type" value="Genomic_DNA"/>
</dbReference>
<dbReference type="Proteomes" id="UP000003477">
    <property type="component" value="Unassembled WGS sequence"/>
</dbReference>
<dbReference type="PATRIC" id="fig|423471.3.peg.2046"/>
<proteinExistence type="predicted"/>
<feature type="signal peptide" evidence="1">
    <location>
        <begin position="1"/>
        <end position="24"/>
    </location>
</feature>
<dbReference type="GO" id="GO:0016829">
    <property type="term" value="F:lyase activity"/>
    <property type="evidence" value="ECO:0007669"/>
    <property type="project" value="InterPro"/>
</dbReference>
<organism evidence="2 3">
    <name type="scientific">Crocosphaera watsonii WH 0003</name>
    <dbReference type="NCBI Taxonomy" id="423471"/>
    <lineage>
        <taxon>Bacteria</taxon>
        <taxon>Bacillati</taxon>
        <taxon>Cyanobacteriota</taxon>
        <taxon>Cyanophyceae</taxon>
        <taxon>Oscillatoriophycideae</taxon>
        <taxon>Chroococcales</taxon>
        <taxon>Aphanothecaceae</taxon>
        <taxon>Crocosphaera</taxon>
    </lineage>
</organism>
<dbReference type="InterPro" id="IPR010404">
    <property type="entry name" value="CpcT/CpeT"/>
</dbReference>